<dbReference type="EMBL" id="LR729046">
    <property type="protein sequence ID" value="VWP01029.1"/>
    <property type="molecule type" value="Genomic_DNA"/>
</dbReference>
<accession>A0A5K1K593</accession>
<name>A0A5K1K593_9APHY</name>
<proteinExistence type="predicted"/>
<dbReference type="AlphaFoldDB" id="A0A5K1K593"/>
<organism evidence="1">
    <name type="scientific">Ganoderma boninense</name>
    <dbReference type="NCBI Taxonomy" id="34458"/>
    <lineage>
        <taxon>Eukaryota</taxon>
        <taxon>Fungi</taxon>
        <taxon>Dikarya</taxon>
        <taxon>Basidiomycota</taxon>
        <taxon>Agaricomycotina</taxon>
        <taxon>Agaricomycetes</taxon>
        <taxon>Polyporales</taxon>
        <taxon>Polyporaceae</taxon>
        <taxon>Ganoderma</taxon>
    </lineage>
</organism>
<reference evidence="1" key="1">
    <citation type="submission" date="2019-10" db="EMBL/GenBank/DDBJ databases">
        <authorList>
            <person name="Nor Muhammad N."/>
        </authorList>
    </citation>
    <scope>NUCLEOTIDE SEQUENCE</scope>
</reference>
<evidence type="ECO:0000313" key="1">
    <source>
        <dbReference type="EMBL" id="VWP01029.1"/>
    </source>
</evidence>
<protein>
    <submittedName>
        <fullName evidence="1">Oligopeptide transporter OPT-like protein</fullName>
    </submittedName>
</protein>
<gene>
    <name evidence="1" type="primary">C6ZRH8</name>
</gene>
<sequence length="532" mass="61336">MPEVDTLHGVEYHVQRLSSAWSKRHGSPMTVRPIIFPRSFAVGTDTRKYTTCTLECQTPFINPERVVIEPGREHVHSFDRRRVENTLLDRFLGLLDGGELLVRARGKEILLVAGWFGFRINFGLEGIAVIIGTADFWELISRDTPGQSEDGEKSELMRSFLVPVQLTTPKARNLRRDQHLTVFLAFVGESDTILITDHSRLLRFHIMVLPRAFTEDDLNPTSKIWPRLWSSNHGPDWIFERERAQSQLKHWRDARLGSSAHSRNCFDNFFLRGGNSPEVLARMKAVATHMDSSPRWSQTVLSVLTSNQEVFNGYGEHTDNDLLHHLRLWPGMPILELCRSNVLFQRFEEALHVYATQFISQEYRSRCLSTPNADAAFAFNYKSDTNYVNQYVTVYRKCSVRLKRDQYNAFAKEGLFDSAHTLGRPYSWCDEDLITVEHKDVPVYMFKNAAVEPCYTVIRAKPPMHWYALQGPFLVEKNLLHAGMSTTIGPASFFLYKQNQFDPKKRGTPGLSHWKAWQASVRTSYRRFEDQG</sequence>